<protein>
    <submittedName>
        <fullName evidence="1">Uncharacterized protein</fullName>
    </submittedName>
</protein>
<dbReference type="RefSeq" id="WP_110445716.1">
    <property type="nucleotide sequence ID" value="NZ_QGLG01000002.1"/>
</dbReference>
<accession>A0ABX5N221</accession>
<comment type="caution">
    <text evidence="1">The sequence shown here is derived from an EMBL/GenBank/DDBJ whole genome shotgun (WGS) entry which is preliminary data.</text>
</comment>
<proteinExistence type="predicted"/>
<dbReference type="EMBL" id="QGLG01000002">
    <property type="protein sequence ID" value="PXY84091.1"/>
    <property type="molecule type" value="Genomic_DNA"/>
</dbReference>
<dbReference type="Proteomes" id="UP000247698">
    <property type="component" value="Unassembled WGS sequence"/>
</dbReference>
<organism evidence="1 2">
    <name type="scientific">Lactobacillus melliventris</name>
    <dbReference type="NCBI Taxonomy" id="1218507"/>
    <lineage>
        <taxon>Bacteria</taxon>
        <taxon>Bacillati</taxon>
        <taxon>Bacillota</taxon>
        <taxon>Bacilli</taxon>
        <taxon>Lactobacillales</taxon>
        <taxon>Lactobacillaceae</taxon>
        <taxon>Lactobacillus</taxon>
    </lineage>
</organism>
<name>A0ABX5N221_9LACO</name>
<keyword evidence="2" id="KW-1185">Reference proteome</keyword>
<reference evidence="1 2" key="1">
    <citation type="submission" date="2018-05" db="EMBL/GenBank/DDBJ databases">
        <title>Reference genomes for bee gut microbiota database.</title>
        <authorList>
            <person name="Ellegaard K.M."/>
        </authorList>
    </citation>
    <scope>NUCLEOTIDE SEQUENCE [LARGE SCALE GENOMIC DNA]</scope>
    <source>
        <strain evidence="1 2">ESL0184</strain>
    </source>
</reference>
<sequence length="75" mass="8711">MTETIKFKGSASDGVIRTYEKQATDINGLNIDIKNKKIVVYTIKIKNRIYYINKDVFFEALEKLKNLNLHDINFG</sequence>
<gene>
    <name evidence="1" type="ORF">DK873_02695</name>
</gene>
<evidence type="ECO:0000313" key="1">
    <source>
        <dbReference type="EMBL" id="PXY84091.1"/>
    </source>
</evidence>
<evidence type="ECO:0000313" key="2">
    <source>
        <dbReference type="Proteomes" id="UP000247698"/>
    </source>
</evidence>